<proteinExistence type="predicted"/>
<evidence type="ECO:0000313" key="1">
    <source>
        <dbReference type="EMBL" id="RAS23509.1"/>
    </source>
</evidence>
<reference evidence="1 2" key="1">
    <citation type="submission" date="2018-06" db="EMBL/GenBank/DDBJ databases">
        <title>Genomic Encyclopedia of Type Strains, Phase III (KMG-III): the genomes of soil and plant-associated and newly described type strains.</title>
        <authorList>
            <person name="Whitman W."/>
        </authorList>
    </citation>
    <scope>NUCLEOTIDE SEQUENCE [LARGE SCALE GENOMIC DNA]</scope>
    <source>
        <strain evidence="1 2">LMG 23644</strain>
    </source>
</reference>
<accession>A0A329BMK0</accession>
<dbReference type="EMBL" id="QLTK01000020">
    <property type="protein sequence ID" value="RAS23509.1"/>
    <property type="molecule type" value="Genomic_DNA"/>
</dbReference>
<protein>
    <submittedName>
        <fullName evidence="1">Uncharacterized protein</fullName>
    </submittedName>
</protein>
<sequence>MLWILAAFAALAIAAIKKRWTRRRSAQNTDSTFDIE</sequence>
<organism evidence="1 2">
    <name type="scientific">Paraburkholderia bryophila</name>
    <dbReference type="NCBI Taxonomy" id="420952"/>
    <lineage>
        <taxon>Bacteria</taxon>
        <taxon>Pseudomonadati</taxon>
        <taxon>Pseudomonadota</taxon>
        <taxon>Betaproteobacteria</taxon>
        <taxon>Burkholderiales</taxon>
        <taxon>Burkholderiaceae</taxon>
        <taxon>Paraburkholderia</taxon>
    </lineage>
</organism>
<dbReference type="Proteomes" id="UP000248918">
    <property type="component" value="Unassembled WGS sequence"/>
</dbReference>
<evidence type="ECO:0000313" key="2">
    <source>
        <dbReference type="Proteomes" id="UP000248918"/>
    </source>
</evidence>
<gene>
    <name evidence="1" type="ORF">BX591_120115</name>
</gene>
<name>A0A329BMK0_9BURK</name>
<comment type="caution">
    <text evidence="1">The sequence shown here is derived from an EMBL/GenBank/DDBJ whole genome shotgun (WGS) entry which is preliminary data.</text>
</comment>
<dbReference type="AlphaFoldDB" id="A0A329BMK0"/>